<keyword evidence="2" id="KW-0963">Cytoplasm</keyword>
<dbReference type="PANTHER" id="PTHR30098:SF2">
    <property type="entry name" value="LEUCYL_PHENYLALANYL-TRNA--PROTEIN TRANSFERASE"/>
    <property type="match status" value="1"/>
</dbReference>
<dbReference type="InterPro" id="IPR042221">
    <property type="entry name" value="Leu/Phe-tRNA_Trfase_N"/>
</dbReference>
<comment type="subcellular location">
    <subcellularLocation>
        <location evidence="1">Cytoplasm</location>
    </subcellularLocation>
</comment>
<evidence type="ECO:0000313" key="5">
    <source>
        <dbReference type="EMBL" id="VAW80996.1"/>
    </source>
</evidence>
<keyword evidence="4 5" id="KW-0012">Acyltransferase</keyword>
<protein>
    <submittedName>
        <fullName evidence="5">Leucyl/phenylalanyl-tRNA--protein transferase</fullName>
        <ecNumber evidence="5">2.3.2.6</ecNumber>
    </submittedName>
</protein>
<dbReference type="EMBL" id="UOFN01000137">
    <property type="protein sequence ID" value="VAW80996.1"/>
    <property type="molecule type" value="Genomic_DNA"/>
</dbReference>
<dbReference type="GO" id="GO:0005737">
    <property type="term" value="C:cytoplasm"/>
    <property type="evidence" value="ECO:0007669"/>
    <property type="project" value="UniProtKB-SubCell"/>
</dbReference>
<accession>A0A3B0ZJW4</accession>
<proteinExistence type="inferred from homology"/>
<dbReference type="SUPFAM" id="SSF55729">
    <property type="entry name" value="Acyl-CoA N-acyltransferases (Nat)"/>
    <property type="match status" value="1"/>
</dbReference>
<evidence type="ECO:0000256" key="3">
    <source>
        <dbReference type="ARBA" id="ARBA00022679"/>
    </source>
</evidence>
<evidence type="ECO:0000256" key="2">
    <source>
        <dbReference type="ARBA" id="ARBA00022490"/>
    </source>
</evidence>
<dbReference type="NCBIfam" id="TIGR00667">
    <property type="entry name" value="aat"/>
    <property type="match status" value="1"/>
</dbReference>
<dbReference type="EC" id="2.3.2.6" evidence="5"/>
<dbReference type="Gene3D" id="3.30.70.3550">
    <property type="entry name" value="Leucyl/phenylalanyl-tRNA-protein transferase, N-terminal domain"/>
    <property type="match status" value="1"/>
</dbReference>
<dbReference type="InterPro" id="IPR042203">
    <property type="entry name" value="Leu/Phe-tRNA_Trfase_C"/>
</dbReference>
<dbReference type="FunFam" id="3.40.630.70:FF:000001">
    <property type="entry name" value="Leucyl/phenylalanyl-tRNA--protein transferase"/>
    <property type="match status" value="1"/>
</dbReference>
<gene>
    <name evidence="5" type="ORF">MNBD_GAMMA15-365</name>
</gene>
<sequence length="235" mass="26482">MNPRQPFWIPPDDADIEFPDASQALSEPDGLLAVGGDLSPERLLNAYRNGIFPWYSDGQPILWWSPDPRTVLYPPQVKVSRSLRKLLRQERFELSYDRAFERVIRACATPRKDGAGTWITESMIEAYATLHRLGHAHSVECWQAGELVGGLYGVSIGRAFFGESMFSRERDASKVAFVKLAQQLVDWRFGLVDCQVYSLHLASLGAITIPRAQFLQHLDTLCSENPVASAWQCID</sequence>
<dbReference type="HAMAP" id="MF_00688">
    <property type="entry name" value="Leu_Phe_trans"/>
    <property type="match status" value="1"/>
</dbReference>
<dbReference type="AlphaFoldDB" id="A0A3B0ZJW4"/>
<dbReference type="InterPro" id="IPR016181">
    <property type="entry name" value="Acyl_CoA_acyltransferase"/>
</dbReference>
<dbReference type="FunFam" id="3.30.70.3550:FF:000001">
    <property type="entry name" value="Leucyl/phenylalanyl-tRNA--protein transferase"/>
    <property type="match status" value="1"/>
</dbReference>
<dbReference type="GO" id="GO:0030163">
    <property type="term" value="P:protein catabolic process"/>
    <property type="evidence" value="ECO:0007669"/>
    <property type="project" value="InterPro"/>
</dbReference>
<reference evidence="5" key="1">
    <citation type="submission" date="2018-06" db="EMBL/GenBank/DDBJ databases">
        <authorList>
            <person name="Zhirakovskaya E."/>
        </authorList>
    </citation>
    <scope>NUCLEOTIDE SEQUENCE</scope>
</reference>
<dbReference type="PANTHER" id="PTHR30098">
    <property type="entry name" value="LEUCYL/PHENYLALANYL-TRNA--PROTEIN TRANSFERASE"/>
    <property type="match status" value="1"/>
</dbReference>
<dbReference type="GO" id="GO:0008914">
    <property type="term" value="F:leucyl-tRNA--protein transferase activity"/>
    <property type="evidence" value="ECO:0007669"/>
    <property type="project" value="UniProtKB-EC"/>
</dbReference>
<keyword evidence="3 5" id="KW-0808">Transferase</keyword>
<name>A0A3B0ZJW4_9ZZZZ</name>
<evidence type="ECO:0000256" key="4">
    <source>
        <dbReference type="ARBA" id="ARBA00023315"/>
    </source>
</evidence>
<dbReference type="Pfam" id="PF03588">
    <property type="entry name" value="Leu_Phe_trans"/>
    <property type="match status" value="1"/>
</dbReference>
<dbReference type="InterPro" id="IPR004616">
    <property type="entry name" value="Leu/Phe-tRNA_Trfase"/>
</dbReference>
<organism evidence="5">
    <name type="scientific">hydrothermal vent metagenome</name>
    <dbReference type="NCBI Taxonomy" id="652676"/>
    <lineage>
        <taxon>unclassified sequences</taxon>
        <taxon>metagenomes</taxon>
        <taxon>ecological metagenomes</taxon>
    </lineage>
</organism>
<dbReference type="Gene3D" id="3.40.630.70">
    <property type="entry name" value="Leucyl/phenylalanyl-tRNA-protein transferase, C-terminal domain"/>
    <property type="match status" value="1"/>
</dbReference>
<evidence type="ECO:0000256" key="1">
    <source>
        <dbReference type="ARBA" id="ARBA00004496"/>
    </source>
</evidence>